<sequence>MDDESRAMEAASRAIQIQKSSIPKNMVKLEENEKVGTRPREFFIFRMTMKRNIVNRKIVFDNMFEMKVKRKQIKPDACVVDIATQCPINLKEKGQLNDPPEFDTVLVFLRFIGVKPDPKEMEKELDRLFDFPFTFEWMVSKNPFEYLKKNFKDHYLLHKNIAACSELNTNVYHFQWAKKYKLGGTPKKIDSEYEKKSPTEKALMDKAIELVREDIRPPFRLLRPFRILKRFGDWRDKVVDWWNQWVSNPYKPKRKQLYLYGESDSGKSSFIRALLAAYAHQLFIPENGKFAWQNWSPYVYTHIVIDEADFQKDFNESVWKLFTAGEEFQTCVKFKDSERIVIQCPIIFTANHPPPTFEGAATRLEIVQAYKGEHIKDIRDYIEIDFSIREEDLPLKPAKQNYFPYRSVEWKVPGESLIENLNTSYEQVFSPLTPNSSVNDVRGRNSSSTSPAYSRSSSVEIVPQRRPLKRSSDVLSSFSLRDLAESANNPNEFNHDEREKIKKALSSLLEVFSNHEKSSKESQGHPSNVNEEAQQEESRSQVPSQAESLVVEELFSQDAPLESNVSISVNELNDDIFEGLPDELINEIDDYTDFLSQND</sequence>
<dbReference type="SUPFAM" id="SSF52540">
    <property type="entry name" value="P-loop containing nucleoside triphosphate hydrolases"/>
    <property type="match status" value="1"/>
</dbReference>
<evidence type="ECO:0000313" key="3">
    <source>
        <dbReference type="Proteomes" id="UP000663879"/>
    </source>
</evidence>
<comment type="caution">
    <text evidence="2">The sequence shown here is derived from an EMBL/GenBank/DDBJ whole genome shotgun (WGS) entry which is preliminary data.</text>
</comment>
<dbReference type="Gene3D" id="3.40.50.300">
    <property type="entry name" value="P-loop containing nucleotide triphosphate hydrolases"/>
    <property type="match status" value="1"/>
</dbReference>
<protein>
    <submittedName>
        <fullName evidence="2">Uncharacterized protein</fullName>
    </submittedName>
</protein>
<dbReference type="InterPro" id="IPR027417">
    <property type="entry name" value="P-loop_NTPase"/>
</dbReference>
<name>A0A814IQA6_9BILA</name>
<gene>
    <name evidence="2" type="ORF">OXX778_LOCUS17702</name>
</gene>
<evidence type="ECO:0000313" key="2">
    <source>
        <dbReference type="EMBL" id="CAF1027740.1"/>
    </source>
</evidence>
<dbReference type="Proteomes" id="UP000663879">
    <property type="component" value="Unassembled WGS sequence"/>
</dbReference>
<dbReference type="EMBL" id="CAJNOC010004608">
    <property type="protein sequence ID" value="CAF1027740.1"/>
    <property type="molecule type" value="Genomic_DNA"/>
</dbReference>
<organism evidence="2 3">
    <name type="scientific">Brachionus calyciflorus</name>
    <dbReference type="NCBI Taxonomy" id="104777"/>
    <lineage>
        <taxon>Eukaryota</taxon>
        <taxon>Metazoa</taxon>
        <taxon>Spiralia</taxon>
        <taxon>Gnathifera</taxon>
        <taxon>Rotifera</taxon>
        <taxon>Eurotatoria</taxon>
        <taxon>Monogononta</taxon>
        <taxon>Pseudotrocha</taxon>
        <taxon>Ploima</taxon>
        <taxon>Brachionidae</taxon>
        <taxon>Brachionus</taxon>
    </lineage>
</organism>
<evidence type="ECO:0000256" key="1">
    <source>
        <dbReference type="SAM" id="MobiDB-lite"/>
    </source>
</evidence>
<reference evidence="2" key="1">
    <citation type="submission" date="2021-02" db="EMBL/GenBank/DDBJ databases">
        <authorList>
            <person name="Nowell W R."/>
        </authorList>
    </citation>
    <scope>NUCLEOTIDE SEQUENCE</scope>
    <source>
        <strain evidence="2">Ploen Becks lab</strain>
    </source>
</reference>
<feature type="region of interest" description="Disordered" evidence="1">
    <location>
        <begin position="432"/>
        <end position="466"/>
    </location>
</feature>
<accession>A0A814IQA6</accession>
<keyword evidence="3" id="KW-1185">Reference proteome</keyword>
<feature type="compositionally biased region" description="Basic and acidic residues" evidence="1">
    <location>
        <begin position="513"/>
        <end position="523"/>
    </location>
</feature>
<feature type="region of interest" description="Disordered" evidence="1">
    <location>
        <begin position="513"/>
        <end position="547"/>
    </location>
</feature>
<proteinExistence type="predicted"/>
<feature type="compositionally biased region" description="Low complexity" evidence="1">
    <location>
        <begin position="446"/>
        <end position="458"/>
    </location>
</feature>
<dbReference type="AlphaFoldDB" id="A0A814IQA6"/>